<organism evidence="2">
    <name type="scientific">Lamprotornis superbus</name>
    <dbReference type="NCBI Taxonomy" id="245042"/>
    <lineage>
        <taxon>Eukaryota</taxon>
        <taxon>Metazoa</taxon>
        <taxon>Chordata</taxon>
        <taxon>Craniata</taxon>
        <taxon>Vertebrata</taxon>
        <taxon>Euteleostomi</taxon>
        <taxon>Archelosauria</taxon>
        <taxon>Archosauria</taxon>
        <taxon>Dinosauria</taxon>
        <taxon>Saurischia</taxon>
        <taxon>Theropoda</taxon>
        <taxon>Coelurosauria</taxon>
        <taxon>Aves</taxon>
        <taxon>Neognathae</taxon>
        <taxon>Neoaves</taxon>
        <taxon>Telluraves</taxon>
        <taxon>Australaves</taxon>
        <taxon>Passeriformes</taxon>
        <taxon>Sturnidae</taxon>
        <taxon>Lamprotornis</taxon>
    </lineage>
</organism>
<reference evidence="2" key="1">
    <citation type="submission" date="2020-10" db="EMBL/GenBank/DDBJ databases">
        <title>Feather gene expression reveals the developmental basis of iridescence in African starlings.</title>
        <authorList>
            <person name="Rubenstein D.R."/>
        </authorList>
    </citation>
    <scope>NUCLEOTIDE SEQUENCE</scope>
    <source>
        <strain evidence="2">SS15</strain>
        <tissue evidence="2">Liver</tissue>
    </source>
</reference>
<accession>A0A835NVP7</accession>
<dbReference type="EMBL" id="JADDUC020000014">
    <property type="protein sequence ID" value="KAI1234693.1"/>
    <property type="molecule type" value="Genomic_DNA"/>
</dbReference>
<gene>
    <name evidence="3" type="ORF">IHE44_0003069</name>
    <name evidence="2" type="ORF">IHE44_010599</name>
</gene>
<evidence type="ECO:0000313" key="3">
    <source>
        <dbReference type="EMBL" id="KAI1234693.1"/>
    </source>
</evidence>
<keyword evidence="4" id="KW-1185">Reference proteome</keyword>
<feature type="region of interest" description="Disordered" evidence="1">
    <location>
        <begin position="1"/>
        <end position="29"/>
    </location>
</feature>
<dbReference type="AlphaFoldDB" id="A0A835NVP7"/>
<dbReference type="Proteomes" id="UP000618051">
    <property type="component" value="Unassembled WGS sequence"/>
</dbReference>
<protein>
    <submittedName>
        <fullName evidence="2">Uncharacterized protein</fullName>
    </submittedName>
</protein>
<evidence type="ECO:0000256" key="1">
    <source>
        <dbReference type="SAM" id="MobiDB-lite"/>
    </source>
</evidence>
<reference evidence="3" key="3">
    <citation type="submission" date="2022-01" db="EMBL/GenBank/DDBJ databases">
        <authorList>
            <person name="Rubenstein D.R."/>
        </authorList>
    </citation>
    <scope>NUCLEOTIDE SEQUENCE</scope>
    <source>
        <strain evidence="3">SS15</strain>
        <tissue evidence="3">Liver</tissue>
    </source>
</reference>
<feature type="non-terminal residue" evidence="2">
    <location>
        <position position="1"/>
    </location>
</feature>
<reference evidence="3 4" key="2">
    <citation type="journal article" date="2021" name="J. Hered.">
        <title>Feather Gene Expression Elucidates the Developmental Basis of Plumage Iridescence in African Starlings.</title>
        <authorList>
            <person name="Rubenstein D.R."/>
            <person name="Corvelo A."/>
            <person name="MacManes M.D."/>
            <person name="Maia R."/>
            <person name="Narzisi G."/>
            <person name="Rousaki A."/>
            <person name="Vandenabeele P."/>
            <person name="Shawkey M.D."/>
            <person name="Solomon J."/>
        </authorList>
    </citation>
    <scope>NUCLEOTIDE SEQUENCE [LARGE SCALE GENOMIC DNA]</scope>
    <source>
        <strain evidence="3">SS15</strain>
    </source>
</reference>
<evidence type="ECO:0000313" key="2">
    <source>
        <dbReference type="EMBL" id="KAG0121646.1"/>
    </source>
</evidence>
<name>A0A835NVP7_9PASS</name>
<proteinExistence type="predicted"/>
<evidence type="ECO:0000313" key="4">
    <source>
        <dbReference type="Proteomes" id="UP000618051"/>
    </source>
</evidence>
<dbReference type="EMBL" id="JADDUC010000046">
    <property type="protein sequence ID" value="KAG0121646.1"/>
    <property type="molecule type" value="Genomic_DNA"/>
</dbReference>
<comment type="caution">
    <text evidence="2">The sequence shown here is derived from an EMBL/GenBank/DDBJ whole genome shotgun (WGS) entry which is preliminary data.</text>
</comment>
<sequence>METLTHVPDCPQATTLPPEPQLAPYLPGEEDNVKEEVDEEFSILASSELIHTDSLLGAEGTEEDTFLLPDVLSSSRSALKRPRLRPQQKSQLTEEVLERLRDIVNKGDPMTRYTEFVQVGR</sequence>